<sequence>DKSLPCLTLSNLAWQKIVETDASNIGFGGILKQINPLCIIGRNSPIIQRGGMSLVKLKTSQKEASSSSIHLEDIPEDNPLYAELWAYLSQKEKGDIFASIAKEDINDIKSYEKVAKKEIIFLL</sequence>
<dbReference type="EMBL" id="CP133613">
    <property type="protein sequence ID" value="WMV13956.1"/>
    <property type="molecule type" value="Genomic_DNA"/>
</dbReference>
<dbReference type="AlphaFoldDB" id="A0AAF0TCN6"/>
<organism evidence="1 2">
    <name type="scientific">Solanum verrucosum</name>
    <dbReference type="NCBI Taxonomy" id="315347"/>
    <lineage>
        <taxon>Eukaryota</taxon>
        <taxon>Viridiplantae</taxon>
        <taxon>Streptophyta</taxon>
        <taxon>Embryophyta</taxon>
        <taxon>Tracheophyta</taxon>
        <taxon>Spermatophyta</taxon>
        <taxon>Magnoliopsida</taxon>
        <taxon>eudicotyledons</taxon>
        <taxon>Gunneridae</taxon>
        <taxon>Pentapetalae</taxon>
        <taxon>asterids</taxon>
        <taxon>lamiids</taxon>
        <taxon>Solanales</taxon>
        <taxon>Solanaceae</taxon>
        <taxon>Solanoideae</taxon>
        <taxon>Solaneae</taxon>
        <taxon>Solanum</taxon>
    </lineage>
</organism>
<feature type="non-terminal residue" evidence="1">
    <location>
        <position position="1"/>
    </location>
</feature>
<reference evidence="1" key="1">
    <citation type="submission" date="2023-08" db="EMBL/GenBank/DDBJ databases">
        <title>A de novo genome assembly of Solanum verrucosum Schlechtendal, a Mexican diploid species geographically isolated from the other diploid A-genome species in potato relatives.</title>
        <authorList>
            <person name="Hosaka K."/>
        </authorList>
    </citation>
    <scope>NUCLEOTIDE SEQUENCE</scope>
    <source>
        <tissue evidence="1">Young leaves</tissue>
    </source>
</reference>
<proteinExistence type="predicted"/>
<gene>
    <name evidence="1" type="ORF">MTR67_007341</name>
</gene>
<dbReference type="Proteomes" id="UP001234989">
    <property type="component" value="Chromosome 2"/>
</dbReference>
<protein>
    <submittedName>
        <fullName evidence="1">Uncharacterized protein</fullName>
    </submittedName>
</protein>
<accession>A0AAF0TCN6</accession>
<evidence type="ECO:0000313" key="2">
    <source>
        <dbReference type="Proteomes" id="UP001234989"/>
    </source>
</evidence>
<keyword evidence="2" id="KW-1185">Reference proteome</keyword>
<evidence type="ECO:0000313" key="1">
    <source>
        <dbReference type="EMBL" id="WMV13956.1"/>
    </source>
</evidence>
<name>A0AAF0TCN6_SOLVR</name>